<dbReference type="InterPro" id="IPR051988">
    <property type="entry name" value="HRR_RAD51_Paralog"/>
</dbReference>
<dbReference type="GO" id="GO:0000723">
    <property type="term" value="P:telomere maintenance"/>
    <property type="evidence" value="ECO:0007669"/>
    <property type="project" value="TreeGrafter"/>
</dbReference>
<dbReference type="Proteomes" id="UP000756921">
    <property type="component" value="Unassembled WGS sequence"/>
</dbReference>
<dbReference type="GO" id="GO:0042148">
    <property type="term" value="P:DNA strand invasion"/>
    <property type="evidence" value="ECO:0007669"/>
    <property type="project" value="TreeGrafter"/>
</dbReference>
<dbReference type="PANTHER" id="PTHR46457">
    <property type="entry name" value="DNA REPAIR PROTEIN RAD51 HOMOLOG 4"/>
    <property type="match status" value="1"/>
</dbReference>
<dbReference type="SUPFAM" id="SSF52540">
    <property type="entry name" value="P-loop containing nucleoside triphosphate hydrolases"/>
    <property type="match status" value="1"/>
</dbReference>
<name>A0A9P6GVB2_9PLEO</name>
<keyword evidence="5" id="KW-1185">Reference proteome</keyword>
<comment type="subcellular location">
    <subcellularLocation>
        <location evidence="1">Nucleus</location>
    </subcellularLocation>
</comment>
<dbReference type="Gene3D" id="3.40.50.300">
    <property type="entry name" value="P-loop containing nucleotide triphosphate hydrolases"/>
    <property type="match status" value="1"/>
</dbReference>
<dbReference type="GO" id="GO:0005815">
    <property type="term" value="C:microtubule organizing center"/>
    <property type="evidence" value="ECO:0007669"/>
    <property type="project" value="TreeGrafter"/>
</dbReference>
<comment type="caution">
    <text evidence="4">The sequence shown here is derived from an EMBL/GenBank/DDBJ whole genome shotgun (WGS) entry which is preliminary data.</text>
</comment>
<organism evidence="4 5">
    <name type="scientific">Paraphaeosphaeria minitans</name>
    <dbReference type="NCBI Taxonomy" id="565426"/>
    <lineage>
        <taxon>Eukaryota</taxon>
        <taxon>Fungi</taxon>
        <taxon>Dikarya</taxon>
        <taxon>Ascomycota</taxon>
        <taxon>Pezizomycotina</taxon>
        <taxon>Dothideomycetes</taxon>
        <taxon>Pleosporomycetidae</taxon>
        <taxon>Pleosporales</taxon>
        <taxon>Massarineae</taxon>
        <taxon>Didymosphaeriaceae</taxon>
        <taxon>Paraphaeosphaeria</taxon>
    </lineage>
</organism>
<evidence type="ECO:0000313" key="5">
    <source>
        <dbReference type="Proteomes" id="UP000756921"/>
    </source>
</evidence>
<dbReference type="PANTHER" id="PTHR46457:SF1">
    <property type="entry name" value="DNA REPAIR PROTEIN RAD51 HOMOLOG 4"/>
    <property type="match status" value="1"/>
</dbReference>
<protein>
    <recommendedName>
        <fullName evidence="6">DNA recombination and repair protein Rad51-like C-terminal domain-containing protein</fullName>
    </recommendedName>
</protein>
<dbReference type="GO" id="GO:0033063">
    <property type="term" value="C:Rad51B-Rad51C-Rad51D-XRCC2 complex"/>
    <property type="evidence" value="ECO:0007669"/>
    <property type="project" value="TreeGrafter"/>
</dbReference>
<dbReference type="AlphaFoldDB" id="A0A9P6GVB2"/>
<dbReference type="InterPro" id="IPR027417">
    <property type="entry name" value="P-loop_NTPase"/>
</dbReference>
<reference evidence="4" key="1">
    <citation type="journal article" date="2020" name="Mol. Plant Microbe Interact.">
        <title>Genome Sequence of the Biocontrol Agent Coniothyrium minitans strain Conio (IMI 134523).</title>
        <authorList>
            <person name="Patel D."/>
            <person name="Shittu T.A."/>
            <person name="Baroncelli R."/>
            <person name="Muthumeenakshi S."/>
            <person name="Osborne T.H."/>
            <person name="Janganan T.K."/>
            <person name="Sreenivasaprasad S."/>
        </authorList>
    </citation>
    <scope>NUCLEOTIDE SEQUENCE</scope>
    <source>
        <strain evidence="4">Conio</strain>
    </source>
</reference>
<evidence type="ECO:0000256" key="3">
    <source>
        <dbReference type="SAM" id="MobiDB-lite"/>
    </source>
</evidence>
<evidence type="ECO:0000256" key="1">
    <source>
        <dbReference type="ARBA" id="ARBA00004123"/>
    </source>
</evidence>
<dbReference type="GO" id="GO:0000724">
    <property type="term" value="P:double-strand break repair via homologous recombination"/>
    <property type="evidence" value="ECO:0007669"/>
    <property type="project" value="TreeGrafter"/>
</dbReference>
<evidence type="ECO:0008006" key="6">
    <source>
        <dbReference type="Google" id="ProtNLM"/>
    </source>
</evidence>
<dbReference type="OrthoDB" id="336321at2759"/>
<feature type="region of interest" description="Disordered" evidence="3">
    <location>
        <begin position="345"/>
        <end position="379"/>
    </location>
</feature>
<feature type="region of interest" description="Disordered" evidence="3">
    <location>
        <begin position="194"/>
        <end position="215"/>
    </location>
</feature>
<sequence length="460" mass="49268">MAPARPAEPILASAAITDEELGRLFDEVISGKPRPTKSEGVLRTGSQSVDAALGGGLVGGRVVGVWGEAGGGGGEICLALLSSCLLDNPHASAAVVDTTGNFDVLRLYAFLLAGLQGDAGVLRGLKEAVGMGELSAEDVAAKALDRVKIMRAFDLVGVMEAVGEVRDELEGQNLQGGNEGGCEVSVSEARVEMPVEDVQRRRDAEPEREKDMPKRTFVADSDEEEELLFDDNPAAPTSKDMITTEALPTEEHDEILFVDGPADQRDDTSHRPAVVPAPQAQPTVTAQPPWKRDPTPAQTAFLLIDNLAHVVSPLLQKDYAQAQALTSSFLLTLSHLTCNHTLHTLLSNPSVPPRPPLKTPNPNQENRQQPPPPPSIFASNKNAPALMGLLTPYLDLSLLVEKMPRRKVDARAVYRDGEVVKRARKGVEMIGVMEVVSDRWGGRGGGWGTFVCGERGVRDV</sequence>
<dbReference type="GO" id="GO:0007131">
    <property type="term" value="P:reciprocal meiotic recombination"/>
    <property type="evidence" value="ECO:0007669"/>
    <property type="project" value="TreeGrafter"/>
</dbReference>
<evidence type="ECO:0000313" key="4">
    <source>
        <dbReference type="EMBL" id="KAF9741750.1"/>
    </source>
</evidence>
<dbReference type="GO" id="GO:0008094">
    <property type="term" value="F:ATP-dependent activity, acting on DNA"/>
    <property type="evidence" value="ECO:0007669"/>
    <property type="project" value="TreeGrafter"/>
</dbReference>
<dbReference type="EMBL" id="WJXW01000001">
    <property type="protein sequence ID" value="KAF9741750.1"/>
    <property type="molecule type" value="Genomic_DNA"/>
</dbReference>
<accession>A0A9P6GVB2</accession>
<proteinExistence type="predicted"/>
<dbReference type="GO" id="GO:0003697">
    <property type="term" value="F:single-stranded DNA binding"/>
    <property type="evidence" value="ECO:0007669"/>
    <property type="project" value="TreeGrafter"/>
</dbReference>
<dbReference type="GO" id="GO:0000400">
    <property type="term" value="F:four-way junction DNA binding"/>
    <property type="evidence" value="ECO:0007669"/>
    <property type="project" value="TreeGrafter"/>
</dbReference>
<keyword evidence="2" id="KW-0539">Nucleus</keyword>
<feature type="compositionally biased region" description="Pro residues" evidence="3">
    <location>
        <begin position="350"/>
        <end position="359"/>
    </location>
</feature>
<feature type="compositionally biased region" description="Basic and acidic residues" evidence="3">
    <location>
        <begin position="194"/>
        <end position="214"/>
    </location>
</feature>
<dbReference type="GO" id="GO:0005657">
    <property type="term" value="C:replication fork"/>
    <property type="evidence" value="ECO:0007669"/>
    <property type="project" value="TreeGrafter"/>
</dbReference>
<evidence type="ECO:0000256" key="2">
    <source>
        <dbReference type="ARBA" id="ARBA00023242"/>
    </source>
</evidence>
<gene>
    <name evidence="4" type="ORF">PMIN01_01289</name>
</gene>